<dbReference type="EMBL" id="AFBQ01000103">
    <property type="protein sequence ID" value="EHY31875.1"/>
    <property type="molecule type" value="Genomic_DNA"/>
</dbReference>
<sequence>MTALSDFQNRHRDYAEGIFAEIRAMSASAAPGRGVTRFGFTPKETEVMERLETYGRELGLEITHDPAGNTWMTMPGSDRTKPAFMTGSHADSVYDAGNFDGLAGIVAGLVAVREMRQKGVTPSRDVVVTLLRCEEQGLIGSKAMMGKITPAELTARWRPDMPTLEELMREAGVDPKTVSSGKPVVDCAKIGAYVELHIEQGLRLNLPENPRVGLVTGIRGIIFQRTVKVMGAPGHAGAIDYAFRHDALAATVKLIDRMNARWAERVAAGDDLVFTVGMLNTLPNATFNKIPEEVTFSFDLRTLSIDVRDAFYAEMTAEAERIGKVHGVTFEFGMPGYMTPCVSDPDLMRKLHRAAEKAGVRVLEEPSGAGQDAQTFANEKIPFAMIFVANQNGSHNPDEAMRTDDFLEGCAVLAGLVEDFDA</sequence>
<dbReference type="SUPFAM" id="SSF53187">
    <property type="entry name" value="Zn-dependent exopeptidases"/>
    <property type="match status" value="1"/>
</dbReference>
<gene>
    <name evidence="4" type="ORF">HMPREF9440_00748</name>
</gene>
<dbReference type="InterPro" id="IPR002933">
    <property type="entry name" value="Peptidase_M20"/>
</dbReference>
<dbReference type="SUPFAM" id="SSF55031">
    <property type="entry name" value="Bacterial exopeptidase dimerisation domain"/>
    <property type="match status" value="1"/>
</dbReference>
<protein>
    <submittedName>
        <fullName evidence="4">Putative N-carbamoyl-L-amino-acid hydrolase</fullName>
    </submittedName>
</protein>
<dbReference type="GO" id="GO:0016813">
    <property type="term" value="F:hydrolase activity, acting on carbon-nitrogen (but not peptide) bonds, in linear amidines"/>
    <property type="evidence" value="ECO:0007669"/>
    <property type="project" value="InterPro"/>
</dbReference>
<dbReference type="Pfam" id="PF01546">
    <property type="entry name" value="Peptidase_M20"/>
    <property type="match status" value="1"/>
</dbReference>
<keyword evidence="5" id="KW-1185">Reference proteome</keyword>
<feature type="binding site" evidence="3">
    <location>
        <position position="89"/>
    </location>
    <ligand>
        <name>Zn(2+)</name>
        <dbReference type="ChEBI" id="CHEBI:29105"/>
        <label>1</label>
    </ligand>
</feature>
<comment type="similarity">
    <text evidence="1">Belongs to the peptidase M20 family.</text>
</comment>
<dbReference type="RefSeq" id="WP_008541416.1">
    <property type="nucleotide sequence ID" value="NZ_JH604916.1"/>
</dbReference>
<dbReference type="InterPro" id="IPR036264">
    <property type="entry name" value="Bact_exopeptidase_dim_dom"/>
</dbReference>
<keyword evidence="3" id="KW-0479">Metal-binding</keyword>
<dbReference type="NCBIfam" id="TIGR01879">
    <property type="entry name" value="hydantase"/>
    <property type="match status" value="1"/>
</dbReference>
<dbReference type="Proteomes" id="UP000004956">
    <property type="component" value="Unassembled WGS sequence"/>
</dbReference>
<dbReference type="HOGENOM" id="CLU_024588_3_1_4"/>
<comment type="caution">
    <text evidence="4">The sequence shown here is derived from an EMBL/GenBank/DDBJ whole genome shotgun (WGS) entry which is preliminary data.</text>
</comment>
<dbReference type="PIRSF" id="PIRSF001235">
    <property type="entry name" value="Amidase_carbamoylase"/>
    <property type="match status" value="1"/>
</dbReference>
<dbReference type="OrthoDB" id="9808195at2"/>
<evidence type="ECO:0000313" key="5">
    <source>
        <dbReference type="Proteomes" id="UP000004956"/>
    </source>
</evidence>
<dbReference type="Gene3D" id="3.40.630.10">
    <property type="entry name" value="Zn peptidases"/>
    <property type="match status" value="1"/>
</dbReference>
<evidence type="ECO:0000256" key="2">
    <source>
        <dbReference type="ARBA" id="ARBA00022801"/>
    </source>
</evidence>
<accession>H3KDD9</accession>
<name>H3KDD9_9BURK</name>
<evidence type="ECO:0000313" key="4">
    <source>
        <dbReference type="EMBL" id="EHY31875.1"/>
    </source>
</evidence>
<proteinExistence type="inferred from homology"/>
<dbReference type="STRING" id="762967.HMPREF9440_00748"/>
<organism evidence="4 5">
    <name type="scientific">Sutterella parvirubra YIT 11816</name>
    <dbReference type="NCBI Taxonomy" id="762967"/>
    <lineage>
        <taxon>Bacteria</taxon>
        <taxon>Pseudomonadati</taxon>
        <taxon>Pseudomonadota</taxon>
        <taxon>Betaproteobacteria</taxon>
        <taxon>Burkholderiales</taxon>
        <taxon>Sutterellaceae</taxon>
        <taxon>Sutterella</taxon>
    </lineage>
</organism>
<feature type="binding site" evidence="3">
    <location>
        <position position="197"/>
    </location>
    <ligand>
        <name>Zn(2+)</name>
        <dbReference type="ChEBI" id="CHEBI:29105"/>
        <label>1</label>
    </ligand>
</feature>
<dbReference type="Gene3D" id="3.30.70.360">
    <property type="match status" value="1"/>
</dbReference>
<feature type="binding site" evidence="3">
    <location>
        <position position="135"/>
    </location>
    <ligand>
        <name>Zn(2+)</name>
        <dbReference type="ChEBI" id="CHEBI:29105"/>
        <label>2</label>
    </ligand>
</feature>
<comment type="cofactor">
    <cofactor evidence="3">
        <name>Zn(2+)</name>
        <dbReference type="ChEBI" id="CHEBI:29105"/>
    </cofactor>
    <text evidence="3">Binds 2 Zn(2+) ions per subunit.</text>
</comment>
<evidence type="ECO:0000256" key="3">
    <source>
        <dbReference type="PIRSR" id="PIRSR001235-1"/>
    </source>
</evidence>
<keyword evidence="2 4" id="KW-0378">Hydrolase</keyword>
<dbReference type="GO" id="GO:0046872">
    <property type="term" value="F:metal ion binding"/>
    <property type="evidence" value="ECO:0007669"/>
    <property type="project" value="UniProtKB-KW"/>
</dbReference>
<keyword evidence="3" id="KW-0862">Zinc</keyword>
<feature type="binding site" evidence="3">
    <location>
        <position position="395"/>
    </location>
    <ligand>
        <name>Zn(2+)</name>
        <dbReference type="ChEBI" id="CHEBI:29105"/>
        <label>2</label>
    </ligand>
</feature>
<dbReference type="PANTHER" id="PTHR32494">
    <property type="entry name" value="ALLANTOATE DEIMINASE-RELATED"/>
    <property type="match status" value="1"/>
</dbReference>
<dbReference type="PANTHER" id="PTHR32494:SF5">
    <property type="entry name" value="ALLANTOATE AMIDOHYDROLASE"/>
    <property type="match status" value="1"/>
</dbReference>
<dbReference type="InterPro" id="IPR010158">
    <property type="entry name" value="Amidase_Cbmase"/>
</dbReference>
<reference evidence="4 5" key="1">
    <citation type="submission" date="2011-11" db="EMBL/GenBank/DDBJ databases">
        <authorList>
            <person name="Weinstock G."/>
            <person name="Sodergren E."/>
            <person name="Clifton S."/>
            <person name="Fulton L."/>
            <person name="Fulton B."/>
            <person name="Courtney L."/>
            <person name="Fronick C."/>
            <person name="Harrison M."/>
            <person name="Strong C."/>
            <person name="Farmer C."/>
            <person name="Delahaunty K."/>
            <person name="Markovic C."/>
            <person name="Hall O."/>
            <person name="Minx P."/>
            <person name="Tomlinson C."/>
            <person name="Mitreva M."/>
            <person name="Hou S."/>
            <person name="Chen J."/>
            <person name="Wollam A."/>
            <person name="Pepin K.H."/>
            <person name="Johnson M."/>
            <person name="Bhonagiri V."/>
            <person name="Zhang X."/>
            <person name="Suruliraj S."/>
            <person name="Warren W."/>
            <person name="Chinwalla A."/>
            <person name="Mardis E.R."/>
            <person name="Wilson R.K."/>
        </authorList>
    </citation>
    <scope>NUCLEOTIDE SEQUENCE [LARGE SCALE GENOMIC DNA]</scope>
    <source>
        <strain evidence="4 5">YIT 11816</strain>
    </source>
</reference>
<dbReference type="AlphaFoldDB" id="H3KDD9"/>
<feature type="binding site" evidence="3">
    <location>
        <position position="100"/>
    </location>
    <ligand>
        <name>Zn(2+)</name>
        <dbReference type="ChEBI" id="CHEBI:29105"/>
        <label>1</label>
    </ligand>
</feature>
<dbReference type="PATRIC" id="fig|762967.3.peg.599"/>
<evidence type="ECO:0000256" key="1">
    <source>
        <dbReference type="ARBA" id="ARBA00006153"/>
    </source>
</evidence>
<feature type="binding site" evidence="3">
    <location>
        <position position="100"/>
    </location>
    <ligand>
        <name>Zn(2+)</name>
        <dbReference type="ChEBI" id="CHEBI:29105"/>
        <label>2</label>
    </ligand>
</feature>